<dbReference type="Proteomes" id="UP001262410">
    <property type="component" value="Unassembled WGS sequence"/>
</dbReference>
<evidence type="ECO:0000313" key="2">
    <source>
        <dbReference type="Proteomes" id="UP001262410"/>
    </source>
</evidence>
<comment type="caution">
    <text evidence="1">The sequence shown here is derived from an EMBL/GenBank/DDBJ whole genome shotgun (WGS) entry which is preliminary data.</text>
</comment>
<reference evidence="1 2" key="1">
    <citation type="submission" date="2023-07" db="EMBL/GenBank/DDBJ databases">
        <title>Sorghum-associated microbial communities from plants grown in Nebraska, USA.</title>
        <authorList>
            <person name="Schachtman D."/>
        </authorList>
    </citation>
    <scope>NUCLEOTIDE SEQUENCE [LARGE SCALE GENOMIC DNA]</scope>
    <source>
        <strain evidence="1 2">584</strain>
    </source>
</reference>
<organism evidence="1 2">
    <name type="scientific">Inquilinus ginsengisoli</name>
    <dbReference type="NCBI Taxonomy" id="363840"/>
    <lineage>
        <taxon>Bacteria</taxon>
        <taxon>Pseudomonadati</taxon>
        <taxon>Pseudomonadota</taxon>
        <taxon>Alphaproteobacteria</taxon>
        <taxon>Rhodospirillales</taxon>
        <taxon>Rhodospirillaceae</taxon>
        <taxon>Inquilinus</taxon>
    </lineage>
</organism>
<dbReference type="EMBL" id="JAVDPW010000002">
    <property type="protein sequence ID" value="MDR6289017.1"/>
    <property type="molecule type" value="Genomic_DNA"/>
</dbReference>
<keyword evidence="2" id="KW-1185">Reference proteome</keyword>
<protein>
    <submittedName>
        <fullName evidence="1">Uncharacterized protein</fullName>
    </submittedName>
</protein>
<evidence type="ECO:0000313" key="1">
    <source>
        <dbReference type="EMBL" id="MDR6289017.1"/>
    </source>
</evidence>
<accession>A0ABU1JL12</accession>
<name>A0ABU1JL12_9PROT</name>
<gene>
    <name evidence="1" type="ORF">E9232_001524</name>
</gene>
<sequence length="83" mass="8728">MPLGSRDQAIVETGLTWPQVLKTAVKWAGGTFGGQSAIVLAELIREAGSRGDLPILDAFAGRSEAADQAIADASFVVRRRAFA</sequence>
<proteinExistence type="predicted"/>
<dbReference type="RefSeq" id="WP_309793126.1">
    <property type="nucleotide sequence ID" value="NZ_JAVDPW010000002.1"/>
</dbReference>